<dbReference type="InterPro" id="IPR021949">
    <property type="entry name" value="DUF3566_TM"/>
</dbReference>
<dbReference type="AlphaFoldDB" id="A0A3N0E5P6"/>
<name>A0A3N0E5P6_9ACTN</name>
<feature type="compositionally biased region" description="Low complexity" evidence="1">
    <location>
        <begin position="90"/>
        <end position="107"/>
    </location>
</feature>
<keyword evidence="2" id="KW-0812">Transmembrane</keyword>
<dbReference type="EMBL" id="RJMB01000018">
    <property type="protein sequence ID" value="RNL83174.1"/>
    <property type="molecule type" value="Genomic_DNA"/>
</dbReference>
<dbReference type="OrthoDB" id="3240216at2"/>
<protein>
    <recommendedName>
        <fullName evidence="3">DUF3566 domain-containing protein</fullName>
    </recommendedName>
</protein>
<evidence type="ECO:0000256" key="2">
    <source>
        <dbReference type="SAM" id="Phobius"/>
    </source>
</evidence>
<evidence type="ECO:0000313" key="4">
    <source>
        <dbReference type="EMBL" id="RNL83174.1"/>
    </source>
</evidence>
<keyword evidence="2" id="KW-0472">Membrane</keyword>
<reference evidence="4 5" key="1">
    <citation type="submission" date="2018-11" db="EMBL/GenBank/DDBJ databases">
        <title>The genome draft of YIM 96095.</title>
        <authorList>
            <person name="Tang S.-K."/>
            <person name="Chunyu W.-X."/>
            <person name="Feng Y.-Z."/>
        </authorList>
    </citation>
    <scope>NUCLEOTIDE SEQUENCE [LARGE SCALE GENOMIC DNA]</scope>
    <source>
        <strain evidence="4 5">YIM 96095</strain>
    </source>
</reference>
<feature type="compositionally biased region" description="Low complexity" evidence="1">
    <location>
        <begin position="36"/>
        <end position="73"/>
    </location>
</feature>
<evidence type="ECO:0000313" key="5">
    <source>
        <dbReference type="Proteomes" id="UP000269198"/>
    </source>
</evidence>
<accession>A0A3N0E5P6</accession>
<keyword evidence="2" id="KW-1133">Transmembrane helix</keyword>
<feature type="transmembrane region" description="Helical" evidence="2">
    <location>
        <begin position="186"/>
        <end position="207"/>
    </location>
</feature>
<keyword evidence="5" id="KW-1185">Reference proteome</keyword>
<comment type="caution">
    <text evidence="4">The sequence shown here is derived from an EMBL/GenBank/DDBJ whole genome shotgun (WGS) entry which is preliminary data.</text>
</comment>
<sequence length="230" mass="23951">MSDSKPGESAPQEPALTDDETGKDTEDVATGATDTEPSASEPPDSESESSASEPDAAAAESGGPPDDSPGGEAEVPDDAEVHQGGVPRMTAPQSPQEEPAAATATQATRKAHLTVSRVEPWTVMRFSFVVSLVCFIVLFVAVAVIYTILSWLGVFDATIELIASLTEGEDDDIRVNPETWFSPARVLGYTGVVGALNIIVITALATVGSMLYNLTADLVGGIDVTLNESE</sequence>
<evidence type="ECO:0000256" key="1">
    <source>
        <dbReference type="SAM" id="MobiDB-lite"/>
    </source>
</evidence>
<feature type="domain" description="DUF3566" evidence="3">
    <location>
        <begin position="109"/>
        <end position="228"/>
    </location>
</feature>
<dbReference type="Proteomes" id="UP000269198">
    <property type="component" value="Unassembled WGS sequence"/>
</dbReference>
<feature type="region of interest" description="Disordered" evidence="1">
    <location>
        <begin position="1"/>
        <end position="107"/>
    </location>
</feature>
<evidence type="ECO:0000259" key="3">
    <source>
        <dbReference type="Pfam" id="PF12089"/>
    </source>
</evidence>
<organism evidence="4 5">
    <name type="scientific">Halostreptopolyspora alba</name>
    <dbReference type="NCBI Taxonomy" id="2487137"/>
    <lineage>
        <taxon>Bacteria</taxon>
        <taxon>Bacillati</taxon>
        <taxon>Actinomycetota</taxon>
        <taxon>Actinomycetes</taxon>
        <taxon>Streptosporangiales</taxon>
        <taxon>Nocardiopsidaceae</taxon>
        <taxon>Halostreptopolyspora</taxon>
    </lineage>
</organism>
<dbReference type="Pfam" id="PF12089">
    <property type="entry name" value="DUF3566"/>
    <property type="match status" value="1"/>
</dbReference>
<feature type="transmembrane region" description="Helical" evidence="2">
    <location>
        <begin position="126"/>
        <end position="149"/>
    </location>
</feature>
<gene>
    <name evidence="4" type="ORF">EFW17_16870</name>
</gene>
<proteinExistence type="predicted"/>